<name>A0ACB9ESA7_9ASTR</name>
<reference evidence="1 2" key="2">
    <citation type="journal article" date="2022" name="Mol. Ecol. Resour.">
        <title>The genomes of chicory, endive, great burdock and yacon provide insights into Asteraceae paleo-polyploidization history and plant inulin production.</title>
        <authorList>
            <person name="Fan W."/>
            <person name="Wang S."/>
            <person name="Wang H."/>
            <person name="Wang A."/>
            <person name="Jiang F."/>
            <person name="Liu H."/>
            <person name="Zhao H."/>
            <person name="Xu D."/>
            <person name="Zhang Y."/>
        </authorList>
    </citation>
    <scope>NUCLEOTIDE SEQUENCE [LARGE SCALE GENOMIC DNA]</scope>
    <source>
        <strain evidence="2">cv. Yunnan</strain>
        <tissue evidence="1">Leaves</tissue>
    </source>
</reference>
<keyword evidence="2" id="KW-1185">Reference proteome</keyword>
<evidence type="ECO:0000313" key="2">
    <source>
        <dbReference type="Proteomes" id="UP001056120"/>
    </source>
</evidence>
<sequence length="91" mass="10352">MGFDEHRIRLEKQKGGSVSYEFVFIDTHATKETKKRLREGEIGINDLDQLDHCSTKNLRRSMARTAIRIWIVMSLLCGSVCIPKVVARCSG</sequence>
<evidence type="ECO:0000313" key="1">
    <source>
        <dbReference type="EMBL" id="KAI3761919.1"/>
    </source>
</evidence>
<gene>
    <name evidence="1" type="ORF">L1987_52342</name>
</gene>
<reference evidence="2" key="1">
    <citation type="journal article" date="2022" name="Mol. Ecol. Resour.">
        <title>The genomes of chicory, endive, great burdock and yacon provide insights into Asteraceae palaeo-polyploidization history and plant inulin production.</title>
        <authorList>
            <person name="Fan W."/>
            <person name="Wang S."/>
            <person name="Wang H."/>
            <person name="Wang A."/>
            <person name="Jiang F."/>
            <person name="Liu H."/>
            <person name="Zhao H."/>
            <person name="Xu D."/>
            <person name="Zhang Y."/>
        </authorList>
    </citation>
    <scope>NUCLEOTIDE SEQUENCE [LARGE SCALE GENOMIC DNA]</scope>
    <source>
        <strain evidence="2">cv. Yunnan</strain>
    </source>
</reference>
<comment type="caution">
    <text evidence="1">The sequence shown here is derived from an EMBL/GenBank/DDBJ whole genome shotgun (WGS) entry which is preliminary data.</text>
</comment>
<dbReference type="EMBL" id="CM042034">
    <property type="protein sequence ID" value="KAI3761919.1"/>
    <property type="molecule type" value="Genomic_DNA"/>
</dbReference>
<organism evidence="1 2">
    <name type="scientific">Smallanthus sonchifolius</name>
    <dbReference type="NCBI Taxonomy" id="185202"/>
    <lineage>
        <taxon>Eukaryota</taxon>
        <taxon>Viridiplantae</taxon>
        <taxon>Streptophyta</taxon>
        <taxon>Embryophyta</taxon>
        <taxon>Tracheophyta</taxon>
        <taxon>Spermatophyta</taxon>
        <taxon>Magnoliopsida</taxon>
        <taxon>eudicotyledons</taxon>
        <taxon>Gunneridae</taxon>
        <taxon>Pentapetalae</taxon>
        <taxon>asterids</taxon>
        <taxon>campanulids</taxon>
        <taxon>Asterales</taxon>
        <taxon>Asteraceae</taxon>
        <taxon>Asteroideae</taxon>
        <taxon>Heliantheae alliance</taxon>
        <taxon>Millerieae</taxon>
        <taxon>Smallanthus</taxon>
    </lineage>
</organism>
<dbReference type="Proteomes" id="UP001056120">
    <property type="component" value="Linkage Group LG17"/>
</dbReference>
<proteinExistence type="predicted"/>
<protein>
    <submittedName>
        <fullName evidence="1">Uncharacterized protein</fullName>
    </submittedName>
</protein>
<accession>A0ACB9ESA7</accession>